<organism evidence="1 2">
    <name type="scientific">Pseudocercospora musae</name>
    <dbReference type="NCBI Taxonomy" id="113226"/>
    <lineage>
        <taxon>Eukaryota</taxon>
        <taxon>Fungi</taxon>
        <taxon>Dikarya</taxon>
        <taxon>Ascomycota</taxon>
        <taxon>Pezizomycotina</taxon>
        <taxon>Dothideomycetes</taxon>
        <taxon>Dothideomycetidae</taxon>
        <taxon>Mycosphaerellales</taxon>
        <taxon>Mycosphaerellaceae</taxon>
        <taxon>Pseudocercospora</taxon>
    </lineage>
</organism>
<evidence type="ECO:0000313" key="1">
    <source>
        <dbReference type="EMBL" id="KXT18128.1"/>
    </source>
</evidence>
<comment type="caution">
    <text evidence="1">The sequence shown here is derived from an EMBL/GenBank/DDBJ whole genome shotgun (WGS) entry which is preliminary data.</text>
</comment>
<keyword evidence="2" id="KW-1185">Reference proteome</keyword>
<dbReference type="AlphaFoldDB" id="A0A139ITP5"/>
<proteinExistence type="predicted"/>
<protein>
    <submittedName>
        <fullName evidence="1">Uncharacterized protein</fullName>
    </submittedName>
</protein>
<dbReference type="EMBL" id="LFZO01000011">
    <property type="protein sequence ID" value="KXT18128.1"/>
    <property type="molecule type" value="Genomic_DNA"/>
</dbReference>
<dbReference type="Proteomes" id="UP000073492">
    <property type="component" value="Unassembled WGS sequence"/>
</dbReference>
<name>A0A139ITP5_9PEZI</name>
<evidence type="ECO:0000313" key="2">
    <source>
        <dbReference type="Proteomes" id="UP000073492"/>
    </source>
</evidence>
<accession>A0A139ITP5</accession>
<gene>
    <name evidence="1" type="ORF">AC579_4544</name>
</gene>
<reference evidence="1 2" key="1">
    <citation type="submission" date="2015-07" db="EMBL/GenBank/DDBJ databases">
        <title>Comparative genomics of the Sigatoka disease complex on banana suggests a link between parallel evolutionary changes in Pseudocercospora fijiensis and Pseudocercospora eumusae and increased virulence on the banana host.</title>
        <authorList>
            <person name="Chang T.-C."/>
            <person name="Salvucci A."/>
            <person name="Crous P.W."/>
            <person name="Stergiopoulos I."/>
        </authorList>
    </citation>
    <scope>NUCLEOTIDE SEQUENCE [LARGE SCALE GENOMIC DNA]</scope>
    <source>
        <strain evidence="1 2">CBS 116634</strain>
    </source>
</reference>
<sequence>MVSIGEKEESDDDYRGLADWRIAKLFDSNHIASITSLKSEITCCVESGNVRATLGSQRACAFRLHFSIISNISVVYRLIFELLSWSMEAHCTPWKCPTSSRPRALAVEKRIVPSTRPQATQDHSPMPLGDTLIDGLGKETAVALHALGVKKLPDIEGTAGIPGNIPSAEKTR</sequence>